<dbReference type="Proteomes" id="UP000515800">
    <property type="component" value="Chromosome"/>
</dbReference>
<dbReference type="EMBL" id="CP060724">
    <property type="protein sequence ID" value="QNN75295.1"/>
    <property type="molecule type" value="Genomic_DNA"/>
</dbReference>
<dbReference type="CDD" id="cd03349">
    <property type="entry name" value="LbH_XAT"/>
    <property type="match status" value="1"/>
</dbReference>
<sequence>MTNSELSFSSKIGSYSSIGPNVQIMSSQHPSDRFTTSPITYYPERIGLSFDRDVNDVFADTAWDDKGYYSKNVIIGNDVWVGQDVLFKSGVTVGDGAIIASRSVVTKNVPPFSIVGGVPAKIIRYRYDEQTITALNNLKWWNYPVKNFEYVRGDEEIHSFIDKVQNLIQNEKITAYPAPLTLEDILSNS</sequence>
<accession>A0A7G9T5C0</accession>
<dbReference type="AlphaFoldDB" id="A0A7G9T5C0"/>
<evidence type="ECO:0000313" key="2">
    <source>
        <dbReference type="Proteomes" id="UP000515800"/>
    </source>
</evidence>
<dbReference type="PANTHER" id="PTHR43300:SF11">
    <property type="entry name" value="ACETYLTRANSFERASE RV3034C-RELATED"/>
    <property type="match status" value="1"/>
</dbReference>
<organism evidence="1 2">
    <name type="scientific">Weissella diestrammenae</name>
    <dbReference type="NCBI Taxonomy" id="1162633"/>
    <lineage>
        <taxon>Bacteria</taxon>
        <taxon>Bacillati</taxon>
        <taxon>Bacillota</taxon>
        <taxon>Bacilli</taxon>
        <taxon>Lactobacillales</taxon>
        <taxon>Lactobacillaceae</taxon>
        <taxon>Weissella</taxon>
    </lineage>
</organism>
<dbReference type="InterPro" id="IPR001451">
    <property type="entry name" value="Hexapep"/>
</dbReference>
<dbReference type="InterPro" id="IPR050179">
    <property type="entry name" value="Trans_hexapeptide_repeat"/>
</dbReference>
<dbReference type="KEGG" id="wdi:H9L19_08015"/>
<dbReference type="PANTHER" id="PTHR43300">
    <property type="entry name" value="ACETYLTRANSFERASE"/>
    <property type="match status" value="1"/>
</dbReference>
<dbReference type="InterPro" id="IPR011004">
    <property type="entry name" value="Trimer_LpxA-like_sf"/>
</dbReference>
<name>A0A7G9T5C0_9LACO</name>
<gene>
    <name evidence="1" type="ORF">H9L19_08015</name>
</gene>
<proteinExistence type="predicted"/>
<keyword evidence="1" id="KW-0808">Transferase</keyword>
<protein>
    <submittedName>
        <fullName evidence="1">CatB-related O-acetyltransferase</fullName>
    </submittedName>
</protein>
<dbReference type="Gene3D" id="2.160.10.10">
    <property type="entry name" value="Hexapeptide repeat proteins"/>
    <property type="match status" value="1"/>
</dbReference>
<keyword evidence="2" id="KW-1185">Reference proteome</keyword>
<dbReference type="Pfam" id="PF00132">
    <property type="entry name" value="Hexapep"/>
    <property type="match status" value="1"/>
</dbReference>
<dbReference type="GO" id="GO:0016740">
    <property type="term" value="F:transferase activity"/>
    <property type="evidence" value="ECO:0007669"/>
    <property type="project" value="UniProtKB-KW"/>
</dbReference>
<dbReference type="SUPFAM" id="SSF51161">
    <property type="entry name" value="Trimeric LpxA-like enzymes"/>
    <property type="match status" value="1"/>
</dbReference>
<evidence type="ECO:0000313" key="1">
    <source>
        <dbReference type="EMBL" id="QNN75295.1"/>
    </source>
</evidence>
<reference evidence="1 2" key="1">
    <citation type="submission" date="2020-08" db="EMBL/GenBank/DDBJ databases">
        <title>Genome sequence of Weissella diestrammenae KACC 16890T.</title>
        <authorList>
            <person name="Hyun D.-W."/>
            <person name="Bae J.-W."/>
        </authorList>
    </citation>
    <scope>NUCLEOTIDE SEQUENCE [LARGE SCALE GENOMIC DNA]</scope>
    <source>
        <strain evidence="1 2">KACC 16890</strain>
    </source>
</reference>